<evidence type="ECO:0000259" key="10">
    <source>
        <dbReference type="Pfam" id="PF02434"/>
    </source>
</evidence>
<evidence type="ECO:0000256" key="1">
    <source>
        <dbReference type="ARBA" id="ARBA00004606"/>
    </source>
</evidence>
<dbReference type="GO" id="GO:0016020">
    <property type="term" value="C:membrane"/>
    <property type="evidence" value="ECO:0007669"/>
    <property type="project" value="UniProtKB-SubCell"/>
</dbReference>
<comment type="subcellular location">
    <subcellularLocation>
        <location evidence="9">Endomembrane system</location>
        <topology evidence="9">Single-pass membrane protein</topology>
    </subcellularLocation>
    <subcellularLocation>
        <location evidence="1">Membrane</location>
        <topology evidence="1">Single-pass type II membrane protein</topology>
    </subcellularLocation>
</comment>
<comment type="similarity">
    <text evidence="2">Belongs to the glycosyltransferase 31 family.</text>
</comment>
<dbReference type="GO" id="GO:0016757">
    <property type="term" value="F:glycosyltransferase activity"/>
    <property type="evidence" value="ECO:0007669"/>
    <property type="project" value="UniProtKB-KW"/>
</dbReference>
<dbReference type="Gene3D" id="3.90.550.50">
    <property type="match status" value="1"/>
</dbReference>
<name>A0A7R8X4P0_9CRUS</name>
<dbReference type="PANTHER" id="PTHR10811">
    <property type="entry name" value="FRINGE-RELATED"/>
    <property type="match status" value="1"/>
</dbReference>
<sequence length="351" mass="40384">MVMRLFRMRLRRWMGRVIFLVVVITTLLFLLVCVATNDDPRQGRFVQDSKFPARSVKSQDLNDVIAMDHVNNHLVTTDKERTPTVAFPPILKDVFISVKTTAGFHRTRLDVVLKTWFTMAKDQTWIFTDVDDPYYQEKTGNHMVNTNCSSSHSRKALNCKMSVEFDTYLRSDKKWFCHFDDDNYVNIPRLGEVLELYDSGKDWYLGKTSIKTPLEFVSKNNGKDVSFWFATGGAGFCLSRSLALKMVPHASGGRFIRIGEKIRLPDDVTMGYIIEHLLGKNLTVIEGFHSHLEPMQFLNPDSFHEQITFGYNVNGTARNVLRIDGFSTLEDPTRFLSLHCFLFPEFAPCPR</sequence>
<protein>
    <recommendedName>
        <fullName evidence="10">Fringe-like glycosyltransferase domain-containing protein</fullName>
    </recommendedName>
</protein>
<dbReference type="Pfam" id="PF02434">
    <property type="entry name" value="Fringe"/>
    <property type="match status" value="1"/>
</dbReference>
<keyword evidence="3" id="KW-0328">Glycosyltransferase</keyword>
<keyword evidence="12" id="KW-1185">Reference proteome</keyword>
<feature type="domain" description="Fringe-like glycosyltransferase" evidence="10">
    <location>
        <begin position="91"/>
        <end position="334"/>
    </location>
</feature>
<gene>
    <name evidence="11" type="ORF">DSTB1V02_LOCUS2653</name>
</gene>
<evidence type="ECO:0000313" key="11">
    <source>
        <dbReference type="EMBL" id="CAD7242700.1"/>
    </source>
</evidence>
<evidence type="ECO:0000256" key="3">
    <source>
        <dbReference type="ARBA" id="ARBA00022676"/>
    </source>
</evidence>
<evidence type="ECO:0000313" key="12">
    <source>
        <dbReference type="Proteomes" id="UP000677054"/>
    </source>
</evidence>
<evidence type="ECO:0000256" key="2">
    <source>
        <dbReference type="ARBA" id="ARBA00008661"/>
    </source>
</evidence>
<dbReference type="GO" id="GO:0012505">
    <property type="term" value="C:endomembrane system"/>
    <property type="evidence" value="ECO:0007669"/>
    <property type="project" value="UniProtKB-SubCell"/>
</dbReference>
<accession>A0A7R8X4P0</accession>
<dbReference type="AlphaFoldDB" id="A0A7R8X4P0"/>
<evidence type="ECO:0000256" key="9">
    <source>
        <dbReference type="ARBA" id="ARBA00037847"/>
    </source>
</evidence>
<keyword evidence="6" id="KW-0735">Signal-anchor</keyword>
<dbReference type="InterPro" id="IPR003378">
    <property type="entry name" value="Fringe-like_glycosylTrfase"/>
</dbReference>
<evidence type="ECO:0000256" key="4">
    <source>
        <dbReference type="ARBA" id="ARBA00022679"/>
    </source>
</evidence>
<dbReference type="OrthoDB" id="8959630at2759"/>
<organism evidence="11">
    <name type="scientific">Darwinula stevensoni</name>
    <dbReference type="NCBI Taxonomy" id="69355"/>
    <lineage>
        <taxon>Eukaryota</taxon>
        <taxon>Metazoa</taxon>
        <taxon>Ecdysozoa</taxon>
        <taxon>Arthropoda</taxon>
        <taxon>Crustacea</taxon>
        <taxon>Oligostraca</taxon>
        <taxon>Ostracoda</taxon>
        <taxon>Podocopa</taxon>
        <taxon>Podocopida</taxon>
        <taxon>Darwinulocopina</taxon>
        <taxon>Darwinuloidea</taxon>
        <taxon>Darwinulidae</taxon>
        <taxon>Darwinula</taxon>
    </lineage>
</organism>
<keyword evidence="4" id="KW-0808">Transferase</keyword>
<proteinExistence type="inferred from homology"/>
<evidence type="ECO:0000256" key="6">
    <source>
        <dbReference type="ARBA" id="ARBA00022968"/>
    </source>
</evidence>
<dbReference type="EMBL" id="LR899822">
    <property type="protein sequence ID" value="CAD7242700.1"/>
    <property type="molecule type" value="Genomic_DNA"/>
</dbReference>
<keyword evidence="5" id="KW-0812">Transmembrane</keyword>
<evidence type="ECO:0000256" key="8">
    <source>
        <dbReference type="ARBA" id="ARBA00023136"/>
    </source>
</evidence>
<evidence type="ECO:0000256" key="5">
    <source>
        <dbReference type="ARBA" id="ARBA00022692"/>
    </source>
</evidence>
<dbReference type="EMBL" id="CAJPEV010000305">
    <property type="protein sequence ID" value="CAG0883739.1"/>
    <property type="molecule type" value="Genomic_DNA"/>
</dbReference>
<evidence type="ECO:0000256" key="7">
    <source>
        <dbReference type="ARBA" id="ARBA00022989"/>
    </source>
</evidence>
<keyword evidence="7" id="KW-1133">Transmembrane helix</keyword>
<reference evidence="11" key="1">
    <citation type="submission" date="2020-11" db="EMBL/GenBank/DDBJ databases">
        <authorList>
            <person name="Tran Van P."/>
        </authorList>
    </citation>
    <scope>NUCLEOTIDE SEQUENCE</scope>
</reference>
<keyword evidence="8" id="KW-0472">Membrane</keyword>
<dbReference type="Proteomes" id="UP000677054">
    <property type="component" value="Unassembled WGS sequence"/>
</dbReference>